<evidence type="ECO:0000313" key="1">
    <source>
        <dbReference type="EMBL" id="ORX43502.1"/>
    </source>
</evidence>
<dbReference type="AlphaFoldDB" id="A0A1Y1UYE8"/>
<accession>A0A1Y1UYE8</accession>
<gene>
    <name evidence="1" type="ORF">BCR36DRAFT_303643</name>
</gene>
<sequence length="177" mass="21102">MGNSHAAENDDSIDTFLESAVDKSYIDEILETIVPTFSQDILLYMKYSSFSKKYQDEYKMIENLYIKDIKEHQNIKYYLKKINTTKHIIYTYSNIFDQAFEYDNENKNEIKPIENKTFGPFTKVKTIYVNQYKSERTINKIIENYLINDDENLCVFHFSINDIIHLTHLNYLIANNE</sequence>
<name>A0A1Y1UYE8_9FUNG</name>
<reference evidence="1 2" key="1">
    <citation type="submission" date="2016-08" db="EMBL/GenBank/DDBJ databases">
        <title>Genomes of anaerobic fungi encode conserved fungal cellulosomes for biomass hydrolysis.</title>
        <authorList>
            <consortium name="DOE Joint Genome Institute"/>
            <person name="Haitjema C.H."/>
            <person name="Gilmore S.P."/>
            <person name="Henske J.K."/>
            <person name="Solomon K.V."/>
            <person name="De Groot R."/>
            <person name="Kuo A."/>
            <person name="Mondo S.J."/>
            <person name="Salamov A.A."/>
            <person name="Labutti K."/>
            <person name="Zhao Z."/>
            <person name="Chiniquy J."/>
            <person name="Barry K."/>
            <person name="Brewer H.M."/>
            <person name="Purvine S.O."/>
            <person name="Wright A.T."/>
            <person name="Boxma B."/>
            <person name="Van Alen T."/>
            <person name="Hackstein J.H."/>
            <person name="Baker S.E."/>
            <person name="Grigoriev I.V."/>
            <person name="O'Malley M.A."/>
        </authorList>
    </citation>
    <scope>NUCLEOTIDE SEQUENCE [LARGE SCALE GENOMIC DNA]</scope>
    <source>
        <strain evidence="2">finn</strain>
    </source>
</reference>
<organism evidence="1 2">
    <name type="scientific">Piromyces finnis</name>
    <dbReference type="NCBI Taxonomy" id="1754191"/>
    <lineage>
        <taxon>Eukaryota</taxon>
        <taxon>Fungi</taxon>
        <taxon>Fungi incertae sedis</taxon>
        <taxon>Chytridiomycota</taxon>
        <taxon>Chytridiomycota incertae sedis</taxon>
        <taxon>Neocallimastigomycetes</taxon>
        <taxon>Neocallimastigales</taxon>
        <taxon>Neocallimastigaceae</taxon>
        <taxon>Piromyces</taxon>
    </lineage>
</organism>
<dbReference type="Proteomes" id="UP000193719">
    <property type="component" value="Unassembled WGS sequence"/>
</dbReference>
<protein>
    <submittedName>
        <fullName evidence="1">Uncharacterized protein</fullName>
    </submittedName>
</protein>
<dbReference type="EMBL" id="MCFH01000052">
    <property type="protein sequence ID" value="ORX43502.1"/>
    <property type="molecule type" value="Genomic_DNA"/>
</dbReference>
<feature type="non-terminal residue" evidence="1">
    <location>
        <position position="177"/>
    </location>
</feature>
<comment type="caution">
    <text evidence="1">The sequence shown here is derived from an EMBL/GenBank/DDBJ whole genome shotgun (WGS) entry which is preliminary data.</text>
</comment>
<keyword evidence="2" id="KW-1185">Reference proteome</keyword>
<evidence type="ECO:0000313" key="2">
    <source>
        <dbReference type="Proteomes" id="UP000193719"/>
    </source>
</evidence>
<dbReference type="OrthoDB" id="10596991at2759"/>
<dbReference type="STRING" id="1754191.A0A1Y1UYE8"/>
<reference evidence="1 2" key="2">
    <citation type="submission" date="2016-08" db="EMBL/GenBank/DDBJ databases">
        <title>Pervasive Adenine N6-methylation of Active Genes in Fungi.</title>
        <authorList>
            <consortium name="DOE Joint Genome Institute"/>
            <person name="Mondo S.J."/>
            <person name="Dannebaum R.O."/>
            <person name="Kuo R.C."/>
            <person name="Labutti K."/>
            <person name="Haridas S."/>
            <person name="Kuo A."/>
            <person name="Salamov A."/>
            <person name="Ahrendt S.R."/>
            <person name="Lipzen A."/>
            <person name="Sullivan W."/>
            <person name="Andreopoulos W.B."/>
            <person name="Clum A."/>
            <person name="Lindquist E."/>
            <person name="Daum C."/>
            <person name="Ramamoorthy G.K."/>
            <person name="Gryganskyi A."/>
            <person name="Culley D."/>
            <person name="Magnuson J.K."/>
            <person name="James T.Y."/>
            <person name="O'Malley M.A."/>
            <person name="Stajich J.E."/>
            <person name="Spatafora J.W."/>
            <person name="Visel A."/>
            <person name="Grigoriev I.V."/>
        </authorList>
    </citation>
    <scope>NUCLEOTIDE SEQUENCE [LARGE SCALE GENOMIC DNA]</scope>
    <source>
        <strain evidence="2">finn</strain>
    </source>
</reference>
<proteinExistence type="predicted"/>